<dbReference type="GO" id="GO:0005829">
    <property type="term" value="C:cytosol"/>
    <property type="evidence" value="ECO:0007669"/>
    <property type="project" value="TreeGrafter"/>
</dbReference>
<accession>A0A6N4SMB8</accession>
<dbReference type="NCBIfam" id="TIGR03725">
    <property type="entry name" value="T6A_YeaZ"/>
    <property type="match status" value="1"/>
</dbReference>
<dbReference type="EMBL" id="CP000383">
    <property type="protein sequence ID" value="ABG57393.1"/>
    <property type="molecule type" value="Genomic_DNA"/>
</dbReference>
<proteinExistence type="predicted"/>
<dbReference type="RefSeq" id="WP_011583509.1">
    <property type="nucleotide sequence ID" value="NC_008255.1"/>
</dbReference>
<dbReference type="InterPro" id="IPR022496">
    <property type="entry name" value="T6A_TsaB"/>
</dbReference>
<dbReference type="Pfam" id="PF00814">
    <property type="entry name" value="TsaD"/>
    <property type="match status" value="1"/>
</dbReference>
<gene>
    <name evidence="2" type="ordered locus">CHU_0099</name>
</gene>
<sequence>MAHILSIDTSTSICSVALHTDGKLIAHTETFLDRSHSRNISHMIDHILAICEISMNDLSAYAVSAGPGSYTGMRIGTSTAKGFCFALDKPLISVSSLYSLAAKLEHKQPGIYYVPMIDARRMEVYTTIYDSGLNEIAEEQALILTEESFQEQLIDKKVLFGGDGSRKFQEICSHSNAFFANDAYPSAEFMGKKAFEKFQNQTFEDIAYFEPNYIKEFHTNSNVKS</sequence>
<dbReference type="PANTHER" id="PTHR11735:SF11">
    <property type="entry name" value="TRNA THREONYLCARBAMOYLADENOSINE BIOSYNTHESIS PROTEIN TSAB"/>
    <property type="match status" value="1"/>
</dbReference>
<keyword evidence="3" id="KW-1185">Reference proteome</keyword>
<dbReference type="GO" id="GO:0002949">
    <property type="term" value="P:tRNA threonylcarbamoyladenosine modification"/>
    <property type="evidence" value="ECO:0007669"/>
    <property type="project" value="InterPro"/>
</dbReference>
<dbReference type="OrthoDB" id="9784166at2"/>
<dbReference type="SUPFAM" id="SSF53067">
    <property type="entry name" value="Actin-like ATPase domain"/>
    <property type="match status" value="2"/>
</dbReference>
<feature type="domain" description="Gcp-like" evidence="1">
    <location>
        <begin position="33"/>
        <end position="218"/>
    </location>
</feature>
<dbReference type="KEGG" id="chu:CHU_0099"/>
<organism evidence="2 3">
    <name type="scientific">Cytophaga hutchinsonii (strain ATCC 33406 / DSM 1761 / CIP 103989 / NBRC 15051 / NCIMB 9469 / D465)</name>
    <dbReference type="NCBI Taxonomy" id="269798"/>
    <lineage>
        <taxon>Bacteria</taxon>
        <taxon>Pseudomonadati</taxon>
        <taxon>Bacteroidota</taxon>
        <taxon>Cytophagia</taxon>
        <taxon>Cytophagales</taxon>
        <taxon>Cytophagaceae</taxon>
        <taxon>Cytophaga</taxon>
    </lineage>
</organism>
<dbReference type="Proteomes" id="UP000001822">
    <property type="component" value="Chromosome"/>
</dbReference>
<dbReference type="InterPro" id="IPR043129">
    <property type="entry name" value="ATPase_NBD"/>
</dbReference>
<evidence type="ECO:0000313" key="3">
    <source>
        <dbReference type="Proteomes" id="UP000001822"/>
    </source>
</evidence>
<name>A0A6N4SMB8_CYTH3</name>
<dbReference type="Gene3D" id="3.30.420.40">
    <property type="match status" value="2"/>
</dbReference>
<dbReference type="AlphaFoldDB" id="A0A6N4SMB8"/>
<evidence type="ECO:0000313" key="2">
    <source>
        <dbReference type="EMBL" id="ABG57393.1"/>
    </source>
</evidence>
<evidence type="ECO:0000259" key="1">
    <source>
        <dbReference type="Pfam" id="PF00814"/>
    </source>
</evidence>
<reference evidence="2 3" key="1">
    <citation type="journal article" date="2007" name="Appl. Environ. Microbiol.">
        <title>Genome sequence of the cellulolytic gliding bacterium Cytophaga hutchinsonii.</title>
        <authorList>
            <person name="Xie G."/>
            <person name="Bruce D.C."/>
            <person name="Challacombe J.F."/>
            <person name="Chertkov O."/>
            <person name="Detter J.C."/>
            <person name="Gilna P."/>
            <person name="Han C.S."/>
            <person name="Lucas S."/>
            <person name="Misra M."/>
            <person name="Myers G.L."/>
            <person name="Richardson P."/>
            <person name="Tapia R."/>
            <person name="Thayer N."/>
            <person name="Thompson L.S."/>
            <person name="Brettin T.S."/>
            <person name="Henrissat B."/>
            <person name="Wilson D.B."/>
            <person name="McBride M.J."/>
        </authorList>
    </citation>
    <scope>NUCLEOTIDE SEQUENCE [LARGE SCALE GENOMIC DNA]</scope>
    <source>
        <strain evidence="3">ATCC 33406 / DSM 1761 / CIP 103989 / NBRC 15051 / NCIMB 9469 / D465</strain>
    </source>
</reference>
<dbReference type="PANTHER" id="PTHR11735">
    <property type="entry name" value="TRNA N6-ADENOSINE THREONYLCARBAMOYLTRANSFERASE"/>
    <property type="match status" value="1"/>
</dbReference>
<protein>
    <submittedName>
        <fullName evidence="2">Probable peptidase M22, glycoprotease family</fullName>
    </submittedName>
</protein>
<dbReference type="CDD" id="cd24032">
    <property type="entry name" value="ASKHA_NBD_TsaB"/>
    <property type="match status" value="1"/>
</dbReference>
<dbReference type="InterPro" id="IPR000905">
    <property type="entry name" value="Gcp-like_dom"/>
</dbReference>